<dbReference type="InterPro" id="IPR002575">
    <property type="entry name" value="Aminoglycoside_PTrfase"/>
</dbReference>
<dbReference type="Gene3D" id="3.30.200.150">
    <property type="match status" value="1"/>
</dbReference>
<dbReference type="AlphaFoldDB" id="A0A6C0NY57"/>
<evidence type="ECO:0000259" key="1">
    <source>
        <dbReference type="Pfam" id="PF01636"/>
    </source>
</evidence>
<dbReference type="Pfam" id="PF01636">
    <property type="entry name" value="APH"/>
    <property type="match status" value="1"/>
</dbReference>
<sequence>MTAYVKPMVDTAGIVSAISHHLGEGATGIAPVSGGNLSSVFAFSLNGAAYIIKFSDMEHAYETEGYVSRLLRQQGIPFPRCMGQGKAGLLAYSILERIPGRNLVDCTAEEQSLQLPELIRMLTAMNHMDVGATGGFGWIQPDGNGAFPAWRDYVVSFFADEQTGFWEGWREIPGLEQDVVDECYQRLLAYSVYNEPHRHFIHGDVSPWNILSDGRRITGIIDGNFAYGDFIVDVATLKIMMGETDVVKAYQECSEKLGIDIPDFQKRMIGAYYFKGLDGLRFFAKMGRDRDYRYMRQFLLSLTS</sequence>
<accession>A0A6C0NY57</accession>
<organism evidence="2 3">
    <name type="scientific">Paenibacillus rhizovicinus</name>
    <dbReference type="NCBI Taxonomy" id="2704463"/>
    <lineage>
        <taxon>Bacteria</taxon>
        <taxon>Bacillati</taxon>
        <taxon>Bacillota</taxon>
        <taxon>Bacilli</taxon>
        <taxon>Bacillales</taxon>
        <taxon>Paenibacillaceae</taxon>
        <taxon>Paenibacillus</taxon>
    </lineage>
</organism>
<dbReference type="InterPro" id="IPR051678">
    <property type="entry name" value="AGP_Transferase"/>
</dbReference>
<proteinExistence type="predicted"/>
<dbReference type="PANTHER" id="PTHR21310:SF15">
    <property type="entry name" value="AMINOGLYCOSIDE PHOSPHOTRANSFERASE DOMAIN-CONTAINING PROTEIN"/>
    <property type="match status" value="1"/>
</dbReference>
<keyword evidence="3" id="KW-1185">Reference proteome</keyword>
<dbReference type="SUPFAM" id="SSF56112">
    <property type="entry name" value="Protein kinase-like (PK-like)"/>
    <property type="match status" value="1"/>
</dbReference>
<dbReference type="GO" id="GO:0016740">
    <property type="term" value="F:transferase activity"/>
    <property type="evidence" value="ECO:0007669"/>
    <property type="project" value="UniProtKB-KW"/>
</dbReference>
<protein>
    <submittedName>
        <fullName evidence="2">Aminoglycoside phosphotransferase family protein</fullName>
    </submittedName>
</protein>
<evidence type="ECO:0000313" key="2">
    <source>
        <dbReference type="EMBL" id="QHW31170.1"/>
    </source>
</evidence>
<dbReference type="InterPro" id="IPR011009">
    <property type="entry name" value="Kinase-like_dom_sf"/>
</dbReference>
<dbReference type="EMBL" id="CP048286">
    <property type="protein sequence ID" value="QHW31170.1"/>
    <property type="molecule type" value="Genomic_DNA"/>
</dbReference>
<name>A0A6C0NY57_9BACL</name>
<dbReference type="KEGG" id="prz:GZH47_10095"/>
<keyword evidence="2" id="KW-0808">Transferase</keyword>
<evidence type="ECO:0000313" key="3">
    <source>
        <dbReference type="Proteomes" id="UP000479114"/>
    </source>
</evidence>
<reference evidence="2 3" key="1">
    <citation type="submission" date="2020-02" db="EMBL/GenBank/DDBJ databases">
        <title>Paenibacillus sp. nov., isolated from rhizosphere soil of tomato.</title>
        <authorList>
            <person name="Weon H.-Y."/>
            <person name="Lee S.A."/>
        </authorList>
    </citation>
    <scope>NUCLEOTIDE SEQUENCE [LARGE SCALE GENOMIC DNA]</scope>
    <source>
        <strain evidence="2 3">14171R-81</strain>
    </source>
</reference>
<gene>
    <name evidence="2" type="ORF">GZH47_10095</name>
</gene>
<dbReference type="PANTHER" id="PTHR21310">
    <property type="entry name" value="AMINOGLYCOSIDE PHOSPHOTRANSFERASE-RELATED-RELATED"/>
    <property type="match status" value="1"/>
</dbReference>
<dbReference type="Gene3D" id="3.90.1200.10">
    <property type="match status" value="1"/>
</dbReference>
<dbReference type="Proteomes" id="UP000479114">
    <property type="component" value="Chromosome"/>
</dbReference>
<feature type="domain" description="Aminoglycoside phosphotransferase" evidence="1">
    <location>
        <begin position="29"/>
        <end position="238"/>
    </location>
</feature>
<dbReference type="RefSeq" id="WP_162639979.1">
    <property type="nucleotide sequence ID" value="NZ_CP048286.1"/>
</dbReference>